<proteinExistence type="predicted"/>
<feature type="region of interest" description="Disordered" evidence="1">
    <location>
        <begin position="446"/>
        <end position="466"/>
    </location>
</feature>
<dbReference type="Gene3D" id="2.120.10.80">
    <property type="entry name" value="Kelch-type beta propeller"/>
    <property type="match status" value="1"/>
</dbReference>
<keyword evidence="2" id="KW-1133">Transmembrane helix</keyword>
<feature type="transmembrane region" description="Helical" evidence="2">
    <location>
        <begin position="418"/>
        <end position="440"/>
    </location>
</feature>
<evidence type="ECO:0000313" key="5">
    <source>
        <dbReference type="Proteomes" id="UP000054350"/>
    </source>
</evidence>
<feature type="signal peptide" evidence="3">
    <location>
        <begin position="1"/>
        <end position="38"/>
    </location>
</feature>
<protein>
    <submittedName>
        <fullName evidence="4">Uncharacterized protein</fullName>
    </submittedName>
</protein>
<dbReference type="InterPro" id="IPR015915">
    <property type="entry name" value="Kelch-typ_b-propeller"/>
</dbReference>
<feature type="region of interest" description="Disordered" evidence="1">
    <location>
        <begin position="595"/>
        <end position="661"/>
    </location>
</feature>
<dbReference type="OrthoDB" id="8062037at2759"/>
<evidence type="ECO:0000256" key="2">
    <source>
        <dbReference type="SAM" id="Phobius"/>
    </source>
</evidence>
<dbReference type="EMBL" id="GG745340">
    <property type="protein sequence ID" value="KNE62706.1"/>
    <property type="molecule type" value="Genomic_DNA"/>
</dbReference>
<keyword evidence="2" id="KW-0472">Membrane</keyword>
<feature type="compositionally biased region" description="Low complexity" evidence="1">
    <location>
        <begin position="596"/>
        <end position="614"/>
    </location>
</feature>
<name>A0A0L0SJP4_ALLM3</name>
<keyword evidence="3" id="KW-0732">Signal</keyword>
<accession>A0A0L0SJP4</accession>
<evidence type="ECO:0000256" key="3">
    <source>
        <dbReference type="SAM" id="SignalP"/>
    </source>
</evidence>
<evidence type="ECO:0000313" key="4">
    <source>
        <dbReference type="EMBL" id="KNE62706.1"/>
    </source>
</evidence>
<reference evidence="5" key="2">
    <citation type="submission" date="2009-11" db="EMBL/GenBank/DDBJ databases">
        <title>The Genome Sequence of Allomyces macrogynus strain ATCC 38327.</title>
        <authorList>
            <consortium name="The Broad Institute Genome Sequencing Platform"/>
            <person name="Russ C."/>
            <person name="Cuomo C."/>
            <person name="Shea T."/>
            <person name="Young S.K."/>
            <person name="Zeng Q."/>
            <person name="Koehrsen M."/>
            <person name="Haas B."/>
            <person name="Borodovsky M."/>
            <person name="Guigo R."/>
            <person name="Alvarado L."/>
            <person name="Berlin A."/>
            <person name="Borenstein D."/>
            <person name="Chen Z."/>
            <person name="Engels R."/>
            <person name="Freedman E."/>
            <person name="Gellesch M."/>
            <person name="Goldberg J."/>
            <person name="Griggs A."/>
            <person name="Gujja S."/>
            <person name="Heiman D."/>
            <person name="Hepburn T."/>
            <person name="Howarth C."/>
            <person name="Jen D."/>
            <person name="Larson L."/>
            <person name="Lewis B."/>
            <person name="Mehta T."/>
            <person name="Park D."/>
            <person name="Pearson M."/>
            <person name="Roberts A."/>
            <person name="Saif S."/>
            <person name="Shenoy N."/>
            <person name="Sisk P."/>
            <person name="Stolte C."/>
            <person name="Sykes S."/>
            <person name="Walk T."/>
            <person name="White J."/>
            <person name="Yandava C."/>
            <person name="Burger G."/>
            <person name="Gray M.W."/>
            <person name="Holland P.W.H."/>
            <person name="King N."/>
            <person name="Lang F.B.F."/>
            <person name="Roger A.J."/>
            <person name="Ruiz-Trillo I."/>
            <person name="Lander E."/>
            <person name="Nusbaum C."/>
        </authorList>
    </citation>
    <scope>NUCLEOTIDE SEQUENCE [LARGE SCALE GENOMIC DNA]</scope>
    <source>
        <strain evidence="5">ATCC 38327</strain>
    </source>
</reference>
<feature type="chain" id="PRO_5005548119" evidence="3">
    <location>
        <begin position="39"/>
        <end position="661"/>
    </location>
</feature>
<dbReference type="SUPFAM" id="SSF117281">
    <property type="entry name" value="Kelch motif"/>
    <property type="match status" value="1"/>
</dbReference>
<evidence type="ECO:0000256" key="1">
    <source>
        <dbReference type="SAM" id="MobiDB-lite"/>
    </source>
</evidence>
<keyword evidence="5" id="KW-1185">Reference proteome</keyword>
<dbReference type="AlphaFoldDB" id="A0A0L0SJP4"/>
<sequence>MAHFASANRCQARRPTTLAMIKSIVLVVLVALVALAQAEWPQNMQRKAFTNPGLAYLPKENKTFVFGGKIRIRQGVTELIPDVAVIDLNQLVTANNFSCAAVSTAPFSLLFPAYRLPTFVVDNGNGVYEAWLFAMGDQNNTARAIWRVPDLLSPKAAIVSSPPASGAVPEIYFPSWTSASTPSRPSEAGTYFFGNTSADGKGSALAGNDTLWRFNKEGISAVKPATSDKPSGRGWATMLQYGPTVMLIGGGPGTDIWTFNTIASTWGQRANNLAAGRYDVSSVLYETPDRKRRYAIVVGGTQNLEYFDVDAPGKEPVSEIISGNDGPSLIAGSFAMFLHDSHLFLVGGLSGKGESISGMLLTIVRVNATTDGSALSFTYVPSYTPYAMRMAAAANTTTGADARDKDGGESRPLTMGEIAGVAIGSAAGVVLIAAGAFVFIRRRNRQQNRSKSTMGRTERESLVTGGSTLFDPNGSEAGWPNMSPVQQQQAVTTPTPFSWGRSLLLPPAEAQAPPMQLQLTGGSQNQVPGNVHDASVQGAQTHPMFAQSQPMIAQSQPMFAQGQPMFAQGQPMYAQSQPMFAQSQAMLAHGPPMVAQSSQPMFPQGQPMFPQGQPMLAQSQPWLAQSQSTLAHGPPMAAARFSQEQRPILSTAAPDQSKEDQ</sequence>
<dbReference type="VEuPathDB" id="FungiDB:AMAG_07896"/>
<dbReference type="Proteomes" id="UP000054350">
    <property type="component" value="Unassembled WGS sequence"/>
</dbReference>
<feature type="compositionally biased region" description="Polar residues" evidence="1">
    <location>
        <begin position="616"/>
        <end position="630"/>
    </location>
</feature>
<reference evidence="4 5" key="1">
    <citation type="submission" date="2009-11" db="EMBL/GenBank/DDBJ databases">
        <title>Annotation of Allomyces macrogynus ATCC 38327.</title>
        <authorList>
            <consortium name="The Broad Institute Genome Sequencing Platform"/>
            <person name="Russ C."/>
            <person name="Cuomo C."/>
            <person name="Burger G."/>
            <person name="Gray M.W."/>
            <person name="Holland P.W.H."/>
            <person name="King N."/>
            <person name="Lang F.B.F."/>
            <person name="Roger A.J."/>
            <person name="Ruiz-Trillo I."/>
            <person name="Young S.K."/>
            <person name="Zeng Q."/>
            <person name="Gargeya S."/>
            <person name="Fitzgerald M."/>
            <person name="Haas B."/>
            <person name="Abouelleil A."/>
            <person name="Alvarado L."/>
            <person name="Arachchi H.M."/>
            <person name="Berlin A."/>
            <person name="Chapman S.B."/>
            <person name="Gearin G."/>
            <person name="Goldberg J."/>
            <person name="Griggs A."/>
            <person name="Gujja S."/>
            <person name="Hansen M."/>
            <person name="Heiman D."/>
            <person name="Howarth C."/>
            <person name="Larimer J."/>
            <person name="Lui A."/>
            <person name="MacDonald P.J.P."/>
            <person name="McCowen C."/>
            <person name="Montmayeur A."/>
            <person name="Murphy C."/>
            <person name="Neiman D."/>
            <person name="Pearson M."/>
            <person name="Priest M."/>
            <person name="Roberts A."/>
            <person name="Saif S."/>
            <person name="Shea T."/>
            <person name="Sisk P."/>
            <person name="Stolte C."/>
            <person name="Sykes S."/>
            <person name="Wortman J."/>
            <person name="Nusbaum C."/>
            <person name="Birren B."/>
        </authorList>
    </citation>
    <scope>NUCLEOTIDE SEQUENCE [LARGE SCALE GENOMIC DNA]</scope>
    <source>
        <strain evidence="4 5">ATCC 38327</strain>
    </source>
</reference>
<keyword evidence="2" id="KW-0812">Transmembrane</keyword>
<gene>
    <name evidence="4" type="ORF">AMAG_07896</name>
</gene>
<organism evidence="4 5">
    <name type="scientific">Allomyces macrogynus (strain ATCC 38327)</name>
    <name type="common">Allomyces javanicus var. macrogynus</name>
    <dbReference type="NCBI Taxonomy" id="578462"/>
    <lineage>
        <taxon>Eukaryota</taxon>
        <taxon>Fungi</taxon>
        <taxon>Fungi incertae sedis</taxon>
        <taxon>Blastocladiomycota</taxon>
        <taxon>Blastocladiomycetes</taxon>
        <taxon>Blastocladiales</taxon>
        <taxon>Blastocladiaceae</taxon>
        <taxon>Allomyces</taxon>
    </lineage>
</organism>